<accession>A0A061I796</accession>
<dbReference type="EMBL" id="KE675927">
    <property type="protein sequence ID" value="ERE74574.1"/>
    <property type="molecule type" value="Genomic_DNA"/>
</dbReference>
<dbReference type="AlphaFoldDB" id="A0A061I796"/>
<protein>
    <recommendedName>
        <fullName evidence="1">WKF domain-containing protein</fullName>
    </recommendedName>
</protein>
<sequence>MLKTTSMLFIHCMSHPVSQVAAAGSVHKAPRSSDLANRVQMGRDDKMPSQVSPVYHGIDSTSKLPRPGTSLGQINFLETLFKVFSLNQVHRALSSEVSAIAQGKWSPEDMRLNRTGKHLVQEANSELTPEERRVLERKLKKERKKEEKKRLREAGIAAAQTAKGQTLPAKPSAAVLALEYLQGWAQKQESWRFQKTRQTWLLMNMYDEDKVPDEHFSTLLDYLEGLKGSARELTVQKAEALMQELDEADTETRDTQLGKMERLRQVLQLLS</sequence>
<evidence type="ECO:0000313" key="3">
    <source>
        <dbReference type="Proteomes" id="UP000030759"/>
    </source>
</evidence>
<gene>
    <name evidence="2" type="ORF">H671_4g13335</name>
</gene>
<name>A0A061I796_CRIGR</name>
<feature type="domain" description="WKF" evidence="1">
    <location>
        <begin position="179"/>
        <end position="240"/>
    </location>
</feature>
<dbReference type="Pfam" id="PF10180">
    <property type="entry name" value="WKF"/>
    <property type="match status" value="1"/>
</dbReference>
<dbReference type="InterPro" id="IPR019327">
    <property type="entry name" value="WKF"/>
</dbReference>
<evidence type="ECO:0000259" key="1">
    <source>
        <dbReference type="Pfam" id="PF10180"/>
    </source>
</evidence>
<proteinExistence type="predicted"/>
<dbReference type="PANTHER" id="PTHR22306:SF2">
    <property type="entry name" value="CHROMOSOME 7 OPEN READING FRAME 50"/>
    <property type="match status" value="1"/>
</dbReference>
<dbReference type="PANTHER" id="PTHR22306">
    <property type="entry name" value="CHROMOSOME 7 OPEN READING FRAME 50"/>
    <property type="match status" value="1"/>
</dbReference>
<evidence type="ECO:0000313" key="2">
    <source>
        <dbReference type="EMBL" id="ERE74574.1"/>
    </source>
</evidence>
<organism evidence="2 3">
    <name type="scientific">Cricetulus griseus</name>
    <name type="common">Chinese hamster</name>
    <name type="synonym">Cricetulus barabensis griseus</name>
    <dbReference type="NCBI Taxonomy" id="10029"/>
    <lineage>
        <taxon>Eukaryota</taxon>
        <taxon>Metazoa</taxon>
        <taxon>Chordata</taxon>
        <taxon>Craniata</taxon>
        <taxon>Vertebrata</taxon>
        <taxon>Euteleostomi</taxon>
        <taxon>Mammalia</taxon>
        <taxon>Eutheria</taxon>
        <taxon>Euarchontoglires</taxon>
        <taxon>Glires</taxon>
        <taxon>Rodentia</taxon>
        <taxon>Myomorpha</taxon>
        <taxon>Muroidea</taxon>
        <taxon>Cricetidae</taxon>
        <taxon>Cricetinae</taxon>
        <taxon>Cricetulus</taxon>
    </lineage>
</organism>
<dbReference type="Proteomes" id="UP000030759">
    <property type="component" value="Unassembled WGS sequence"/>
</dbReference>
<reference evidence="3" key="1">
    <citation type="journal article" date="2013" name="Nat. Biotechnol.">
        <title>Chinese hamster genome sequenced from sorted chromosomes.</title>
        <authorList>
            <person name="Brinkrolf K."/>
            <person name="Rupp O."/>
            <person name="Laux H."/>
            <person name="Kollin F."/>
            <person name="Ernst W."/>
            <person name="Linke B."/>
            <person name="Kofler R."/>
            <person name="Romand S."/>
            <person name="Hesse F."/>
            <person name="Budach W.E."/>
            <person name="Galosy S."/>
            <person name="Muller D."/>
            <person name="Noll T."/>
            <person name="Wienberg J."/>
            <person name="Jostock T."/>
            <person name="Leonard M."/>
            <person name="Grillari J."/>
            <person name="Tauch A."/>
            <person name="Goesmann A."/>
            <person name="Helk B."/>
            <person name="Mott J.E."/>
            <person name="Puhler A."/>
            <person name="Borth N."/>
        </authorList>
    </citation>
    <scope>NUCLEOTIDE SEQUENCE [LARGE SCALE GENOMIC DNA]</scope>
    <source>
        <strain evidence="3">17A/GY</strain>
    </source>
</reference>